<evidence type="ECO:0000256" key="1">
    <source>
        <dbReference type="SAM" id="Phobius"/>
    </source>
</evidence>
<evidence type="ECO:0000313" key="3">
    <source>
        <dbReference type="Proteomes" id="UP000582231"/>
    </source>
</evidence>
<dbReference type="EMBL" id="JACCBF010000001">
    <property type="protein sequence ID" value="NYD30295.1"/>
    <property type="molecule type" value="Genomic_DNA"/>
</dbReference>
<name>A0A852RGL0_9ACTN</name>
<accession>A0A852RGL0</accession>
<comment type="caution">
    <text evidence="2">The sequence shown here is derived from an EMBL/GenBank/DDBJ whole genome shotgun (WGS) entry which is preliminary data.</text>
</comment>
<reference evidence="2 3" key="1">
    <citation type="submission" date="2020-07" db="EMBL/GenBank/DDBJ databases">
        <title>Sequencing the genomes of 1000 actinobacteria strains.</title>
        <authorList>
            <person name="Klenk H.-P."/>
        </authorList>
    </citation>
    <scope>NUCLEOTIDE SEQUENCE [LARGE SCALE GENOMIC DNA]</scope>
    <source>
        <strain evidence="2 3">DSM 19082</strain>
    </source>
</reference>
<sequence>MTTPTAPPGPCQRGATAVEYGLLVALLAAVIVFAVVSFGGGVDGLFRNTNASFDSAISP</sequence>
<feature type="transmembrane region" description="Helical" evidence="1">
    <location>
        <begin position="20"/>
        <end position="42"/>
    </location>
</feature>
<proteinExistence type="predicted"/>
<keyword evidence="1" id="KW-0812">Transmembrane</keyword>
<gene>
    <name evidence="2" type="ORF">BJ958_001841</name>
</gene>
<evidence type="ECO:0000313" key="2">
    <source>
        <dbReference type="EMBL" id="NYD30295.1"/>
    </source>
</evidence>
<organism evidence="2 3">
    <name type="scientific">Nocardioides kongjuensis</name>
    <dbReference type="NCBI Taxonomy" id="349522"/>
    <lineage>
        <taxon>Bacteria</taxon>
        <taxon>Bacillati</taxon>
        <taxon>Actinomycetota</taxon>
        <taxon>Actinomycetes</taxon>
        <taxon>Propionibacteriales</taxon>
        <taxon>Nocardioidaceae</taxon>
        <taxon>Nocardioides</taxon>
    </lineage>
</organism>
<keyword evidence="1" id="KW-1133">Transmembrane helix</keyword>
<protein>
    <submittedName>
        <fullName evidence="2">Pilus assembly protein Flp/PilA</fullName>
    </submittedName>
</protein>
<dbReference type="Proteomes" id="UP000582231">
    <property type="component" value="Unassembled WGS sequence"/>
</dbReference>
<dbReference type="RefSeq" id="WP_179726568.1">
    <property type="nucleotide sequence ID" value="NZ_BAABEF010000001.1"/>
</dbReference>
<dbReference type="InterPro" id="IPR007047">
    <property type="entry name" value="Flp_Fap"/>
</dbReference>
<keyword evidence="1" id="KW-0472">Membrane</keyword>
<dbReference type="Pfam" id="PF04964">
    <property type="entry name" value="Flp_Fap"/>
    <property type="match status" value="1"/>
</dbReference>
<dbReference type="AlphaFoldDB" id="A0A852RGL0"/>
<keyword evidence="3" id="KW-1185">Reference proteome</keyword>